<gene>
    <name evidence="2" type="ORF">GCM10010439_64980</name>
</gene>
<dbReference type="EMBL" id="BAAATZ010000033">
    <property type="protein sequence ID" value="GAA2736860.1"/>
    <property type="molecule type" value="Genomic_DNA"/>
</dbReference>
<comment type="caution">
    <text evidence="2">The sequence shown here is derived from an EMBL/GenBank/DDBJ whole genome shotgun (WGS) entry which is preliminary data.</text>
</comment>
<name>A0ABP6H750_9ACTN</name>
<dbReference type="Proteomes" id="UP001501842">
    <property type="component" value="Unassembled WGS sequence"/>
</dbReference>
<protein>
    <submittedName>
        <fullName evidence="2">Uncharacterized protein</fullName>
    </submittedName>
</protein>
<sequence length="59" mass="6056">MSCRAWVPGQGWGRESVRAGEPGEAWSGEAAEAVVAVGDLLQGPQEPGEFGRFSGVAPA</sequence>
<feature type="region of interest" description="Disordered" evidence="1">
    <location>
        <begin position="1"/>
        <end position="20"/>
    </location>
</feature>
<reference evidence="3" key="1">
    <citation type="journal article" date="2019" name="Int. J. Syst. Evol. Microbiol.">
        <title>The Global Catalogue of Microorganisms (GCM) 10K type strain sequencing project: providing services to taxonomists for standard genome sequencing and annotation.</title>
        <authorList>
            <consortium name="The Broad Institute Genomics Platform"/>
            <consortium name="The Broad Institute Genome Sequencing Center for Infectious Disease"/>
            <person name="Wu L."/>
            <person name="Ma J."/>
        </authorList>
    </citation>
    <scope>NUCLEOTIDE SEQUENCE [LARGE SCALE GENOMIC DNA]</scope>
    <source>
        <strain evidence="3">JCM 8201</strain>
    </source>
</reference>
<organism evidence="2 3">
    <name type="scientific">Actinocorallia aurantiaca</name>
    <dbReference type="NCBI Taxonomy" id="46204"/>
    <lineage>
        <taxon>Bacteria</taxon>
        <taxon>Bacillati</taxon>
        <taxon>Actinomycetota</taxon>
        <taxon>Actinomycetes</taxon>
        <taxon>Streptosporangiales</taxon>
        <taxon>Thermomonosporaceae</taxon>
        <taxon>Actinocorallia</taxon>
    </lineage>
</organism>
<evidence type="ECO:0000256" key="1">
    <source>
        <dbReference type="SAM" id="MobiDB-lite"/>
    </source>
</evidence>
<proteinExistence type="predicted"/>
<evidence type="ECO:0000313" key="3">
    <source>
        <dbReference type="Proteomes" id="UP001501842"/>
    </source>
</evidence>
<evidence type="ECO:0000313" key="2">
    <source>
        <dbReference type="EMBL" id="GAA2736860.1"/>
    </source>
</evidence>
<accession>A0ABP6H750</accession>
<keyword evidence="3" id="KW-1185">Reference proteome</keyword>